<dbReference type="AlphaFoldDB" id="A0A6J4QS76"/>
<organism evidence="6">
    <name type="scientific">uncultured Rubrobacteraceae bacterium</name>
    <dbReference type="NCBI Taxonomy" id="349277"/>
    <lineage>
        <taxon>Bacteria</taxon>
        <taxon>Bacillati</taxon>
        <taxon>Actinomycetota</taxon>
        <taxon>Rubrobacteria</taxon>
        <taxon>Rubrobacterales</taxon>
        <taxon>Rubrobacteraceae</taxon>
        <taxon>environmental samples</taxon>
    </lineage>
</organism>
<gene>
    <name evidence="6" type="ORF">AVDCRST_MAG78-3649</name>
</gene>
<proteinExistence type="inferred from homology"/>
<dbReference type="PANTHER" id="PTHR33337">
    <property type="entry name" value="GFA DOMAIN-CONTAINING PROTEIN"/>
    <property type="match status" value="1"/>
</dbReference>
<sequence>MLLEGSCHCEAVRFRVNSPSPYPYLACYCTICRKTAGGGGYAINLGALSETLEVEGAENVSVYQAHAKGVEDTSRTSVNPAQWNFCRVCGSSLWVYSPRWPELVHPFASAVDTPLPEPPEKVRMMLNYAAPWCEIPENGNERHFPEFPDESLEEWHRRHGLYGES</sequence>
<keyword evidence="4" id="KW-0456">Lyase</keyword>
<comment type="similarity">
    <text evidence="1">Belongs to the Gfa family.</text>
</comment>
<reference evidence="6" key="1">
    <citation type="submission" date="2020-02" db="EMBL/GenBank/DDBJ databases">
        <authorList>
            <person name="Meier V. D."/>
        </authorList>
    </citation>
    <scope>NUCLEOTIDE SEQUENCE</scope>
    <source>
        <strain evidence="6">AVDCRST_MAG78</strain>
    </source>
</reference>
<dbReference type="Gene3D" id="2.170.150.70">
    <property type="match status" value="1"/>
</dbReference>
<name>A0A6J4QS76_9ACTN</name>
<evidence type="ECO:0000259" key="5">
    <source>
        <dbReference type="PROSITE" id="PS51891"/>
    </source>
</evidence>
<dbReference type="InterPro" id="IPR006913">
    <property type="entry name" value="CENP-V/GFA"/>
</dbReference>
<evidence type="ECO:0000256" key="4">
    <source>
        <dbReference type="ARBA" id="ARBA00023239"/>
    </source>
</evidence>
<protein>
    <recommendedName>
        <fullName evidence="5">CENP-V/GFA domain-containing protein</fullName>
    </recommendedName>
</protein>
<accession>A0A6J4QS76</accession>
<dbReference type="SUPFAM" id="SSF51316">
    <property type="entry name" value="Mss4-like"/>
    <property type="match status" value="1"/>
</dbReference>
<dbReference type="EMBL" id="CADCVB010000238">
    <property type="protein sequence ID" value="CAA9453073.1"/>
    <property type="molecule type" value="Genomic_DNA"/>
</dbReference>
<dbReference type="PANTHER" id="PTHR33337:SF44">
    <property type="entry name" value="DUF636 DOMAIN PROTEIN (AFU_ORTHOLOGUE AFUA_1G09754)"/>
    <property type="match status" value="1"/>
</dbReference>
<evidence type="ECO:0000313" key="6">
    <source>
        <dbReference type="EMBL" id="CAA9453073.1"/>
    </source>
</evidence>
<dbReference type="GO" id="GO:0016846">
    <property type="term" value="F:carbon-sulfur lyase activity"/>
    <property type="evidence" value="ECO:0007669"/>
    <property type="project" value="InterPro"/>
</dbReference>
<evidence type="ECO:0000256" key="3">
    <source>
        <dbReference type="ARBA" id="ARBA00022833"/>
    </source>
</evidence>
<dbReference type="PROSITE" id="PS51891">
    <property type="entry name" value="CENP_V_GFA"/>
    <property type="match status" value="1"/>
</dbReference>
<evidence type="ECO:0000256" key="1">
    <source>
        <dbReference type="ARBA" id="ARBA00005495"/>
    </source>
</evidence>
<dbReference type="InterPro" id="IPR011057">
    <property type="entry name" value="Mss4-like_sf"/>
</dbReference>
<keyword evidence="2" id="KW-0479">Metal-binding</keyword>
<dbReference type="GO" id="GO:0046872">
    <property type="term" value="F:metal ion binding"/>
    <property type="evidence" value="ECO:0007669"/>
    <property type="project" value="UniProtKB-KW"/>
</dbReference>
<keyword evidence="3" id="KW-0862">Zinc</keyword>
<dbReference type="Pfam" id="PF04828">
    <property type="entry name" value="GFA"/>
    <property type="match status" value="1"/>
</dbReference>
<evidence type="ECO:0000256" key="2">
    <source>
        <dbReference type="ARBA" id="ARBA00022723"/>
    </source>
</evidence>
<feature type="domain" description="CENP-V/GFA" evidence="5">
    <location>
        <begin position="3"/>
        <end position="133"/>
    </location>
</feature>